<evidence type="ECO:0000313" key="2">
    <source>
        <dbReference type="EMBL" id="KAF9578576.1"/>
    </source>
</evidence>
<feature type="chain" id="PRO_5040163691" evidence="1">
    <location>
        <begin position="22"/>
        <end position="123"/>
    </location>
</feature>
<dbReference type="EMBL" id="JAABOA010003515">
    <property type="protein sequence ID" value="KAF9578576.1"/>
    <property type="molecule type" value="Genomic_DNA"/>
</dbReference>
<evidence type="ECO:0000256" key="1">
    <source>
        <dbReference type="SAM" id="SignalP"/>
    </source>
</evidence>
<evidence type="ECO:0000313" key="3">
    <source>
        <dbReference type="Proteomes" id="UP000780801"/>
    </source>
</evidence>
<dbReference type="AlphaFoldDB" id="A0A9P6KBB2"/>
<dbReference type="PROSITE" id="PS51257">
    <property type="entry name" value="PROKAR_LIPOPROTEIN"/>
    <property type="match status" value="1"/>
</dbReference>
<proteinExistence type="predicted"/>
<dbReference type="OrthoDB" id="2432087at2759"/>
<organism evidence="2 3">
    <name type="scientific">Lunasporangiospora selenospora</name>
    <dbReference type="NCBI Taxonomy" id="979761"/>
    <lineage>
        <taxon>Eukaryota</taxon>
        <taxon>Fungi</taxon>
        <taxon>Fungi incertae sedis</taxon>
        <taxon>Mucoromycota</taxon>
        <taxon>Mortierellomycotina</taxon>
        <taxon>Mortierellomycetes</taxon>
        <taxon>Mortierellales</taxon>
        <taxon>Mortierellaceae</taxon>
        <taxon>Lunasporangiospora</taxon>
    </lineage>
</organism>
<reference evidence="2" key="1">
    <citation type="journal article" date="2020" name="Fungal Divers.">
        <title>Resolving the Mortierellaceae phylogeny through synthesis of multi-gene phylogenetics and phylogenomics.</title>
        <authorList>
            <person name="Vandepol N."/>
            <person name="Liber J."/>
            <person name="Desiro A."/>
            <person name="Na H."/>
            <person name="Kennedy M."/>
            <person name="Barry K."/>
            <person name="Grigoriev I.V."/>
            <person name="Miller A.N."/>
            <person name="O'Donnell K."/>
            <person name="Stajich J.E."/>
            <person name="Bonito G."/>
        </authorList>
    </citation>
    <scope>NUCLEOTIDE SEQUENCE</scope>
    <source>
        <strain evidence="2">KOD1015</strain>
    </source>
</reference>
<sequence length="123" mass="13822">MSRSVVLLVAILVALIQACTGLYLPEGIYQLKIKNLLLTGIGENYGQVASLSRPDPANPEGQQWHVSIGDDNKAVFRNLKTHLYLSYEEAHPFRFLTLSMEGRPWTLEPTEGGVFIETLEEYE</sequence>
<comment type="caution">
    <text evidence="2">The sequence shown here is derived from an EMBL/GenBank/DDBJ whole genome shotgun (WGS) entry which is preliminary data.</text>
</comment>
<name>A0A9P6KBB2_9FUNG</name>
<gene>
    <name evidence="2" type="ORF">BGW38_005556</name>
</gene>
<accession>A0A9P6KBB2</accession>
<keyword evidence="1" id="KW-0732">Signal</keyword>
<keyword evidence="3" id="KW-1185">Reference proteome</keyword>
<protein>
    <submittedName>
        <fullName evidence="2">Uncharacterized protein</fullName>
    </submittedName>
</protein>
<dbReference type="Proteomes" id="UP000780801">
    <property type="component" value="Unassembled WGS sequence"/>
</dbReference>
<feature type="non-terminal residue" evidence="2">
    <location>
        <position position="123"/>
    </location>
</feature>
<feature type="signal peptide" evidence="1">
    <location>
        <begin position="1"/>
        <end position="21"/>
    </location>
</feature>